<dbReference type="PANTHER" id="PTHR13002:SF1">
    <property type="entry name" value="COMPLEX I ASSEMBLY FACTOR TIMMDC1, MITOCHONDRIAL"/>
    <property type="match status" value="1"/>
</dbReference>
<evidence type="ECO:0000256" key="7">
    <source>
        <dbReference type="ARBA" id="ARBA00041344"/>
    </source>
</evidence>
<keyword evidence="4 8" id="KW-1133">Transmembrane helix</keyword>
<comment type="subcellular location">
    <subcellularLocation>
        <location evidence="1">Membrane</location>
        <topology evidence="1">Multi-pass membrane protein</topology>
    </subcellularLocation>
</comment>
<dbReference type="GO" id="GO:0005739">
    <property type="term" value="C:mitochondrion"/>
    <property type="evidence" value="ECO:0007669"/>
    <property type="project" value="TreeGrafter"/>
</dbReference>
<protein>
    <recommendedName>
        <fullName evidence="6">Complex I assembly factor TIMMDC1, mitochondrial</fullName>
    </recommendedName>
    <alternativeName>
        <fullName evidence="7">Translocase of inner mitochondrial membrane domain-containing protein 1</fullName>
    </alternativeName>
</protein>
<organism evidence="10">
    <name type="scientific">Pectinophora gossypiella</name>
    <name type="common">Cotton pink bollworm</name>
    <name type="synonym">Depressaria gossypiella</name>
    <dbReference type="NCBI Taxonomy" id="13191"/>
    <lineage>
        <taxon>Eukaryota</taxon>
        <taxon>Metazoa</taxon>
        <taxon>Ecdysozoa</taxon>
        <taxon>Arthropoda</taxon>
        <taxon>Hexapoda</taxon>
        <taxon>Insecta</taxon>
        <taxon>Pterygota</taxon>
        <taxon>Neoptera</taxon>
        <taxon>Endopterygota</taxon>
        <taxon>Lepidoptera</taxon>
        <taxon>Glossata</taxon>
        <taxon>Ditrysia</taxon>
        <taxon>Gelechioidea</taxon>
        <taxon>Gelechiidae</taxon>
        <taxon>Apatetrinae</taxon>
        <taxon>Pectinophora</taxon>
    </lineage>
</organism>
<feature type="transmembrane region" description="Helical" evidence="8">
    <location>
        <begin position="169"/>
        <end position="196"/>
    </location>
</feature>
<evidence type="ECO:0000256" key="6">
    <source>
        <dbReference type="ARBA" id="ARBA00040778"/>
    </source>
</evidence>
<keyword evidence="3 8" id="KW-0812">Transmembrane</keyword>
<evidence type="ECO:0000256" key="2">
    <source>
        <dbReference type="ARBA" id="ARBA00008444"/>
    </source>
</evidence>
<dbReference type="Pfam" id="PF02466">
    <property type="entry name" value="Tim17"/>
    <property type="match status" value="1"/>
</dbReference>
<dbReference type="AlphaFoldDB" id="A0A1E1WV52"/>
<evidence type="ECO:0000313" key="9">
    <source>
        <dbReference type="EMBL" id="JAT79609.1"/>
    </source>
</evidence>
<dbReference type="GO" id="GO:0016020">
    <property type="term" value="C:membrane"/>
    <property type="evidence" value="ECO:0007669"/>
    <property type="project" value="UniProtKB-SubCell"/>
</dbReference>
<dbReference type="OrthoDB" id="5826189at2759"/>
<dbReference type="EMBL" id="GDQN01000196">
    <property type="protein sequence ID" value="JAT90858.1"/>
    <property type="molecule type" value="Transcribed_RNA"/>
</dbReference>
<dbReference type="EMBL" id="GDQN01011445">
    <property type="protein sequence ID" value="JAT79609.1"/>
    <property type="molecule type" value="Transcribed_RNA"/>
</dbReference>
<evidence type="ECO:0000256" key="5">
    <source>
        <dbReference type="ARBA" id="ARBA00023136"/>
    </source>
</evidence>
<keyword evidence="5 8" id="KW-0472">Membrane</keyword>
<evidence type="ECO:0000313" key="10">
    <source>
        <dbReference type="EMBL" id="JAT90858.1"/>
    </source>
</evidence>
<evidence type="ECO:0000256" key="8">
    <source>
        <dbReference type="SAM" id="Phobius"/>
    </source>
</evidence>
<name>A0A1E1WV52_PECGO</name>
<feature type="transmembrane region" description="Helical" evidence="8">
    <location>
        <begin position="126"/>
        <end position="143"/>
    </location>
</feature>
<evidence type="ECO:0000256" key="4">
    <source>
        <dbReference type="ARBA" id="ARBA00022989"/>
    </source>
</evidence>
<accession>A0A1E1WV52</accession>
<evidence type="ECO:0000256" key="3">
    <source>
        <dbReference type="ARBA" id="ARBA00022692"/>
    </source>
</evidence>
<dbReference type="InterPro" id="IPR055299">
    <property type="entry name" value="TIMMDC1"/>
</dbReference>
<proteinExistence type="inferred from homology"/>
<evidence type="ECO:0000256" key="1">
    <source>
        <dbReference type="ARBA" id="ARBA00004141"/>
    </source>
</evidence>
<sequence length="254" mass="28382">MLRTVTRLTPTFIPFFQARHENDYDFINTKTSKQPETGWERVKMMYARNEHDEFSVELHTVIQSAMSGAFLGAGFGGFVRSRNAYVYFIENNQATIFKSTMQAKKKLQDYVTVAFAKGAVQWGWRLGFFTGLFSTLATTISVYRGDTSLIEYVAAGTITGALYKVNLGLAATMVGAGLGCVLSTVAGMAILGILKLTGVSMDDIRRALHKIKEAREEQMHQAMEKSCEIKNDAITKHHQAILDERGEKKIEEIM</sequence>
<dbReference type="PANTHER" id="PTHR13002">
    <property type="entry name" value="C3ORF1 PROTEIN-RELATED"/>
    <property type="match status" value="1"/>
</dbReference>
<reference evidence="10" key="1">
    <citation type="submission" date="2015-09" db="EMBL/GenBank/DDBJ databases">
        <title>De novo assembly of Pectinophora gossypiella (Pink Bollworm) gut transcriptome.</title>
        <authorList>
            <person name="Tassone E.E."/>
        </authorList>
    </citation>
    <scope>NUCLEOTIDE SEQUENCE</scope>
</reference>
<gene>
    <name evidence="9" type="ORF">g.6327</name>
    <name evidence="10" type="ORF">g.6328</name>
</gene>
<dbReference type="GO" id="GO:0032981">
    <property type="term" value="P:mitochondrial respiratory chain complex I assembly"/>
    <property type="evidence" value="ECO:0007669"/>
    <property type="project" value="InterPro"/>
</dbReference>
<comment type="similarity">
    <text evidence="2">Belongs to the Tim17/Tim22/Tim23 family.</text>
</comment>